<dbReference type="PROSITE" id="PS50262">
    <property type="entry name" value="G_PROTEIN_RECEP_F1_2"/>
    <property type="match status" value="1"/>
</dbReference>
<keyword evidence="2 8" id="KW-0812">Transmembrane</keyword>
<evidence type="ECO:0000259" key="9">
    <source>
        <dbReference type="PROSITE" id="PS50262"/>
    </source>
</evidence>
<accession>A0A6F9DQ23</accession>
<organism evidence="10">
    <name type="scientific">Phallusia mammillata</name>
    <dbReference type="NCBI Taxonomy" id="59560"/>
    <lineage>
        <taxon>Eukaryota</taxon>
        <taxon>Metazoa</taxon>
        <taxon>Chordata</taxon>
        <taxon>Tunicata</taxon>
        <taxon>Ascidiacea</taxon>
        <taxon>Phlebobranchia</taxon>
        <taxon>Ascidiidae</taxon>
        <taxon>Phallusia</taxon>
    </lineage>
</organism>
<dbReference type="InterPro" id="IPR000276">
    <property type="entry name" value="GPCR_Rhodpsn"/>
</dbReference>
<evidence type="ECO:0000256" key="4">
    <source>
        <dbReference type="ARBA" id="ARBA00023040"/>
    </source>
</evidence>
<comment type="subcellular location">
    <subcellularLocation>
        <location evidence="1">Membrane</location>
        <topology evidence="1">Multi-pass membrane protein</topology>
    </subcellularLocation>
</comment>
<feature type="transmembrane region" description="Helical" evidence="8">
    <location>
        <begin position="82"/>
        <end position="103"/>
    </location>
</feature>
<dbReference type="EMBL" id="LR789690">
    <property type="protein sequence ID" value="CAB3265552.1"/>
    <property type="molecule type" value="mRNA"/>
</dbReference>
<feature type="transmembrane region" description="Helical" evidence="8">
    <location>
        <begin position="200"/>
        <end position="218"/>
    </location>
</feature>
<evidence type="ECO:0000256" key="7">
    <source>
        <dbReference type="ARBA" id="ARBA00023224"/>
    </source>
</evidence>
<feature type="transmembrane region" description="Helical" evidence="8">
    <location>
        <begin position="12"/>
        <end position="35"/>
    </location>
</feature>
<protein>
    <submittedName>
        <fullName evidence="10">CiNut G-protein coupled receptor like protein</fullName>
    </submittedName>
</protein>
<evidence type="ECO:0000256" key="2">
    <source>
        <dbReference type="ARBA" id="ARBA00022692"/>
    </source>
</evidence>
<evidence type="ECO:0000256" key="5">
    <source>
        <dbReference type="ARBA" id="ARBA00023136"/>
    </source>
</evidence>
<gene>
    <name evidence="10" type="primary">Rgr</name>
</gene>
<keyword evidence="3 8" id="KW-1133">Transmembrane helix</keyword>
<dbReference type="Pfam" id="PF00001">
    <property type="entry name" value="7tm_1"/>
    <property type="match status" value="1"/>
</dbReference>
<evidence type="ECO:0000256" key="3">
    <source>
        <dbReference type="ARBA" id="ARBA00022989"/>
    </source>
</evidence>
<feature type="transmembrane region" description="Helical" evidence="8">
    <location>
        <begin position="124"/>
        <end position="147"/>
    </location>
</feature>
<keyword evidence="7" id="KW-0807">Transducer</keyword>
<name>A0A6F9DQ23_9ASCI</name>
<proteinExistence type="evidence at transcript level"/>
<dbReference type="InterPro" id="IPR050125">
    <property type="entry name" value="GPCR_opsins"/>
</dbReference>
<dbReference type="SUPFAM" id="SSF81321">
    <property type="entry name" value="Family A G protein-coupled receptor-like"/>
    <property type="match status" value="1"/>
</dbReference>
<dbReference type="InterPro" id="IPR017452">
    <property type="entry name" value="GPCR_Rhodpsn_7TM"/>
</dbReference>
<dbReference type="PANTHER" id="PTHR24240">
    <property type="entry name" value="OPSIN"/>
    <property type="match status" value="1"/>
</dbReference>
<dbReference type="GO" id="GO:0004930">
    <property type="term" value="F:G protein-coupled receptor activity"/>
    <property type="evidence" value="ECO:0007669"/>
    <property type="project" value="UniProtKB-KW"/>
</dbReference>
<evidence type="ECO:0000256" key="8">
    <source>
        <dbReference type="SAM" id="Phobius"/>
    </source>
</evidence>
<keyword evidence="6 10" id="KW-0675">Receptor</keyword>
<evidence type="ECO:0000313" key="10">
    <source>
        <dbReference type="EMBL" id="CAB3265552.1"/>
    </source>
</evidence>
<dbReference type="Gene3D" id="1.20.1070.10">
    <property type="entry name" value="Rhodopsin 7-helix transmembrane proteins"/>
    <property type="match status" value="1"/>
</dbReference>
<dbReference type="PRINTS" id="PR00237">
    <property type="entry name" value="GPCRRHODOPSN"/>
</dbReference>
<evidence type="ECO:0000256" key="6">
    <source>
        <dbReference type="ARBA" id="ARBA00023170"/>
    </source>
</evidence>
<reference evidence="10" key="1">
    <citation type="submission" date="2020-04" db="EMBL/GenBank/DDBJ databases">
        <authorList>
            <person name="Neveu A P."/>
        </authorList>
    </citation>
    <scope>NUCLEOTIDE SEQUENCE</scope>
    <source>
        <tissue evidence="10">Whole embryo</tissue>
    </source>
</reference>
<feature type="domain" description="G-protein coupled receptors family 1 profile" evidence="9">
    <location>
        <begin position="26"/>
        <end position="254"/>
    </location>
</feature>
<keyword evidence="4" id="KW-0297">G-protein coupled receptor</keyword>
<feature type="transmembrane region" description="Helical" evidence="8">
    <location>
        <begin position="47"/>
        <end position="70"/>
    </location>
</feature>
<keyword evidence="5 8" id="KW-0472">Membrane</keyword>
<feature type="transmembrane region" description="Helical" evidence="8">
    <location>
        <begin position="167"/>
        <end position="188"/>
    </location>
</feature>
<evidence type="ECO:0000256" key="1">
    <source>
        <dbReference type="ARBA" id="ARBA00004141"/>
    </source>
</evidence>
<dbReference type="AlphaFoldDB" id="A0A6F9DQ23"/>
<dbReference type="GO" id="GO:0016020">
    <property type="term" value="C:membrane"/>
    <property type="evidence" value="ECO:0007669"/>
    <property type="project" value="UniProtKB-SubCell"/>
</dbReference>
<feature type="transmembrane region" description="Helical" evidence="8">
    <location>
        <begin position="224"/>
        <end position="242"/>
    </location>
</feature>
<sequence>MELDNTTVRGAYGVLLLLIVIAALLGYAVVALAIWNRKDLQQKNIWLTSLATSDVMMLIHMLVIVMSTIQSTWPFGKFGCQVNAWMGLASGFISIASITWIAIDRYYQQCQPDMCGKNYNFFMILVWSLGAVAASLPAFGFGAYEVAHEHTAGCLVDLNQHDSKMQAYIMLVAAVWFVYPLTKIFRYYNKLSIESKQQQMLSKIVPALFLVCYCPYAMYASLKVTVGVGVLPVWMVAVIYLLPKIIPALNPYIYMQSDPELLSACQEVIHWRRQEAVKQQ</sequence>